<reference evidence="3 4" key="1">
    <citation type="submission" date="2013-03" db="EMBL/GenBank/DDBJ databases">
        <title>The Genome Sequence of Capronia epimyces CBS 606.96.</title>
        <authorList>
            <consortium name="The Broad Institute Genomics Platform"/>
            <person name="Cuomo C."/>
            <person name="de Hoog S."/>
            <person name="Gorbushina A."/>
            <person name="Walker B."/>
            <person name="Young S.K."/>
            <person name="Zeng Q."/>
            <person name="Gargeya S."/>
            <person name="Fitzgerald M."/>
            <person name="Haas B."/>
            <person name="Abouelleil A."/>
            <person name="Allen A.W."/>
            <person name="Alvarado L."/>
            <person name="Arachchi H.M."/>
            <person name="Berlin A.M."/>
            <person name="Chapman S.B."/>
            <person name="Gainer-Dewar J."/>
            <person name="Goldberg J."/>
            <person name="Griggs A."/>
            <person name="Gujja S."/>
            <person name="Hansen M."/>
            <person name="Howarth C."/>
            <person name="Imamovic A."/>
            <person name="Ireland A."/>
            <person name="Larimer J."/>
            <person name="McCowan C."/>
            <person name="Murphy C."/>
            <person name="Pearson M."/>
            <person name="Poon T.W."/>
            <person name="Priest M."/>
            <person name="Roberts A."/>
            <person name="Saif S."/>
            <person name="Shea T."/>
            <person name="Sisk P."/>
            <person name="Sykes S."/>
            <person name="Wortman J."/>
            <person name="Nusbaum C."/>
            <person name="Birren B."/>
        </authorList>
    </citation>
    <scope>NUCLEOTIDE SEQUENCE [LARGE SCALE GENOMIC DNA]</scope>
    <source>
        <strain evidence="3 4">CBS 606.96</strain>
    </source>
</reference>
<dbReference type="GO" id="GO:0003700">
    <property type="term" value="F:DNA-binding transcription factor activity"/>
    <property type="evidence" value="ECO:0007669"/>
    <property type="project" value="InterPro"/>
</dbReference>
<feature type="domain" description="Xylanolytic transcriptional activator regulatory" evidence="2">
    <location>
        <begin position="110"/>
        <end position="188"/>
    </location>
</feature>
<dbReference type="RefSeq" id="XP_007734233.1">
    <property type="nucleotide sequence ID" value="XM_007736043.1"/>
</dbReference>
<dbReference type="PANTHER" id="PTHR46910:SF17">
    <property type="entry name" value="SCFA-RELATED"/>
    <property type="match status" value="1"/>
</dbReference>
<dbReference type="Proteomes" id="UP000019478">
    <property type="component" value="Unassembled WGS sequence"/>
</dbReference>
<evidence type="ECO:0000259" key="2">
    <source>
        <dbReference type="SMART" id="SM00906"/>
    </source>
</evidence>
<dbReference type="EMBL" id="AMGY01000004">
    <property type="protein sequence ID" value="EXJ85248.1"/>
    <property type="molecule type" value="Genomic_DNA"/>
</dbReference>
<comment type="caution">
    <text evidence="3">The sequence shown here is derived from an EMBL/GenBank/DDBJ whole genome shotgun (WGS) entry which is preliminary data.</text>
</comment>
<accession>W9XYB1</accession>
<dbReference type="InterPro" id="IPR050987">
    <property type="entry name" value="AtrR-like"/>
</dbReference>
<evidence type="ECO:0000313" key="3">
    <source>
        <dbReference type="EMBL" id="EXJ85248.1"/>
    </source>
</evidence>
<dbReference type="InterPro" id="IPR007219">
    <property type="entry name" value="XnlR_reg_dom"/>
</dbReference>
<dbReference type="eggNOG" id="ENOG502SMCW">
    <property type="taxonomic scope" value="Eukaryota"/>
</dbReference>
<dbReference type="GO" id="GO:0008270">
    <property type="term" value="F:zinc ion binding"/>
    <property type="evidence" value="ECO:0007669"/>
    <property type="project" value="InterPro"/>
</dbReference>
<dbReference type="Pfam" id="PF04082">
    <property type="entry name" value="Fungal_trans"/>
    <property type="match status" value="1"/>
</dbReference>
<name>W9XYB1_9EURO</name>
<dbReference type="GO" id="GO:0006351">
    <property type="term" value="P:DNA-templated transcription"/>
    <property type="evidence" value="ECO:0007669"/>
    <property type="project" value="InterPro"/>
</dbReference>
<organism evidence="3 4">
    <name type="scientific">Capronia epimyces CBS 606.96</name>
    <dbReference type="NCBI Taxonomy" id="1182542"/>
    <lineage>
        <taxon>Eukaryota</taxon>
        <taxon>Fungi</taxon>
        <taxon>Dikarya</taxon>
        <taxon>Ascomycota</taxon>
        <taxon>Pezizomycotina</taxon>
        <taxon>Eurotiomycetes</taxon>
        <taxon>Chaetothyriomycetidae</taxon>
        <taxon>Chaetothyriales</taxon>
        <taxon>Herpotrichiellaceae</taxon>
        <taxon>Capronia</taxon>
    </lineage>
</organism>
<proteinExistence type="predicted"/>
<sequence>MLVFHQEDFRSRFDRLYDIRHDLQLVTKNGLVGFTSTLLASFAITLQHAGAYRKNILRRAGVDPETLKENILTTLRVRFLDVLSLGSLEVVQTCVLLGSYYLYYGRPELSWPICGCGLRVAQALNLHRKLATSDSTSRSPGSQSNEVRKRTWWAVYEIETICSMLYGYPLTISEHDCDVETLDPHADQQNYRPSPLARDSSINVATLLSYKYFMSKLLMIVRAGLTDLYHVHQHPANPGTSSANRTTRLQQLIYQVAELDDRLRHWHQELPPTLRLENVEASASSYHLREEIDADIGASGARFESHIFQLQALALSLAFENARILVHRPLLSYKIIPPAPTDPQGKGMATFPSSAASNPFQRSIQACREAALRTSAVGSTPIFHYASTTYAAAFFGMHLFTAGVTLCILASLAPLSMQSQEAKIGVHRLLEMQLSLKESSNLAAQSHRILKNLADLILQKEKEKMFEFSALEEAAQTVPIVDGWPEHSRKDIGESLPRISDASAATVETQDNASLPATGDLGETSIFNPDYGIIDFDFDENPSVTNMLLDLEQAMYDSSGDTTVPDNGLSNLSSHPTGNDYIEQEGWIWGVDFFPGANG</sequence>
<dbReference type="SMART" id="SM00906">
    <property type="entry name" value="Fungal_trans"/>
    <property type="match status" value="1"/>
</dbReference>
<protein>
    <recommendedName>
        <fullName evidence="2">Xylanolytic transcriptional activator regulatory domain-containing protein</fullName>
    </recommendedName>
</protein>
<evidence type="ECO:0000256" key="1">
    <source>
        <dbReference type="ARBA" id="ARBA00023242"/>
    </source>
</evidence>
<dbReference type="PANTHER" id="PTHR46910">
    <property type="entry name" value="TRANSCRIPTION FACTOR PDR1"/>
    <property type="match status" value="1"/>
</dbReference>
<dbReference type="HOGENOM" id="CLU_005767_1_1_1"/>
<keyword evidence="4" id="KW-1185">Reference proteome</keyword>
<evidence type="ECO:0000313" key="4">
    <source>
        <dbReference type="Proteomes" id="UP000019478"/>
    </source>
</evidence>
<dbReference type="GO" id="GO:0003677">
    <property type="term" value="F:DNA binding"/>
    <property type="evidence" value="ECO:0007669"/>
    <property type="project" value="InterPro"/>
</dbReference>
<keyword evidence="1" id="KW-0539">Nucleus</keyword>
<dbReference type="OrthoDB" id="3266505at2759"/>
<gene>
    <name evidence="3" type="ORF">A1O3_05923</name>
</gene>
<dbReference type="CDD" id="cd12148">
    <property type="entry name" value="fungal_TF_MHR"/>
    <property type="match status" value="1"/>
</dbReference>
<dbReference type="GeneID" id="19170033"/>
<dbReference type="AlphaFoldDB" id="W9XYB1"/>